<dbReference type="GO" id="GO:0005829">
    <property type="term" value="C:cytosol"/>
    <property type="evidence" value="ECO:0007669"/>
    <property type="project" value="TreeGrafter"/>
</dbReference>
<feature type="domain" description="Aminoacyl-tRNA synthetase class Ia" evidence="11">
    <location>
        <begin position="145"/>
        <end position="324"/>
    </location>
</feature>
<name>A0A7J7KHJ4_BUGNE</name>
<proteinExistence type="inferred from homology"/>
<evidence type="ECO:0000256" key="2">
    <source>
        <dbReference type="ARBA" id="ARBA00013169"/>
    </source>
</evidence>
<evidence type="ECO:0000256" key="7">
    <source>
        <dbReference type="ARBA" id="ARBA00023146"/>
    </source>
</evidence>
<keyword evidence="6" id="KW-0648">Protein biosynthesis</keyword>
<dbReference type="Proteomes" id="UP000593567">
    <property type="component" value="Unassembled WGS sequence"/>
</dbReference>
<comment type="caution">
    <text evidence="12">The sequence shown here is derived from an EMBL/GenBank/DDBJ whole genome shotgun (WGS) entry which is preliminary data.</text>
</comment>
<organism evidence="12 13">
    <name type="scientific">Bugula neritina</name>
    <name type="common">Brown bryozoan</name>
    <name type="synonym">Sertularia neritina</name>
    <dbReference type="NCBI Taxonomy" id="10212"/>
    <lineage>
        <taxon>Eukaryota</taxon>
        <taxon>Metazoa</taxon>
        <taxon>Spiralia</taxon>
        <taxon>Lophotrochozoa</taxon>
        <taxon>Bryozoa</taxon>
        <taxon>Gymnolaemata</taxon>
        <taxon>Cheilostomatida</taxon>
        <taxon>Flustrina</taxon>
        <taxon>Buguloidea</taxon>
        <taxon>Bugulidae</taxon>
        <taxon>Bugula</taxon>
    </lineage>
</organism>
<keyword evidence="13" id="KW-1185">Reference proteome</keyword>
<dbReference type="GO" id="GO:0004832">
    <property type="term" value="F:valine-tRNA ligase activity"/>
    <property type="evidence" value="ECO:0007669"/>
    <property type="project" value="UniProtKB-EC"/>
</dbReference>
<evidence type="ECO:0000256" key="9">
    <source>
        <dbReference type="ARBA" id="ARBA00047552"/>
    </source>
</evidence>
<feature type="signal peptide" evidence="10">
    <location>
        <begin position="1"/>
        <end position="20"/>
    </location>
</feature>
<evidence type="ECO:0000313" key="12">
    <source>
        <dbReference type="EMBL" id="KAF6038039.1"/>
    </source>
</evidence>
<feature type="chain" id="PRO_5029595434" description="valine--tRNA ligase" evidence="10">
    <location>
        <begin position="21"/>
        <end position="354"/>
    </location>
</feature>
<dbReference type="FunFam" id="3.40.50.620:FF:000020">
    <property type="entry name" value="Valine--tRNA ligase, mitochondrial"/>
    <property type="match status" value="1"/>
</dbReference>
<evidence type="ECO:0000259" key="11">
    <source>
        <dbReference type="Pfam" id="PF00133"/>
    </source>
</evidence>
<keyword evidence="7" id="KW-0030">Aminoacyl-tRNA synthetase</keyword>
<keyword evidence="3" id="KW-0436">Ligase</keyword>
<gene>
    <name evidence="12" type="ORF">EB796_003666</name>
</gene>
<comment type="similarity">
    <text evidence="1">Belongs to the class-I aminoacyl-tRNA synthetase family.</text>
</comment>
<evidence type="ECO:0000313" key="13">
    <source>
        <dbReference type="Proteomes" id="UP000593567"/>
    </source>
</evidence>
<dbReference type="EMBL" id="VXIV02000480">
    <property type="protein sequence ID" value="KAF6038039.1"/>
    <property type="molecule type" value="Genomic_DNA"/>
</dbReference>
<dbReference type="GO" id="GO:0005524">
    <property type="term" value="F:ATP binding"/>
    <property type="evidence" value="ECO:0007669"/>
    <property type="project" value="UniProtKB-KW"/>
</dbReference>
<evidence type="ECO:0000256" key="1">
    <source>
        <dbReference type="ARBA" id="ARBA00005594"/>
    </source>
</evidence>
<keyword evidence="4" id="KW-0547">Nucleotide-binding</keyword>
<dbReference type="InterPro" id="IPR002303">
    <property type="entry name" value="Valyl-tRNA_ligase"/>
</dbReference>
<evidence type="ECO:0000256" key="10">
    <source>
        <dbReference type="SAM" id="SignalP"/>
    </source>
</evidence>
<dbReference type="InterPro" id="IPR014729">
    <property type="entry name" value="Rossmann-like_a/b/a_fold"/>
</dbReference>
<evidence type="ECO:0000256" key="8">
    <source>
        <dbReference type="ARBA" id="ARBA00029936"/>
    </source>
</evidence>
<dbReference type="InterPro" id="IPR001412">
    <property type="entry name" value="aa-tRNA-synth_I_CS"/>
</dbReference>
<evidence type="ECO:0000256" key="5">
    <source>
        <dbReference type="ARBA" id="ARBA00022840"/>
    </source>
</evidence>
<evidence type="ECO:0000256" key="6">
    <source>
        <dbReference type="ARBA" id="ARBA00022917"/>
    </source>
</evidence>
<dbReference type="GO" id="GO:0006438">
    <property type="term" value="P:valyl-tRNA aminoacylation"/>
    <property type="evidence" value="ECO:0007669"/>
    <property type="project" value="InterPro"/>
</dbReference>
<protein>
    <recommendedName>
        <fullName evidence="2">valine--tRNA ligase</fullName>
        <ecNumber evidence="2">6.1.1.9</ecNumber>
    </recommendedName>
    <alternativeName>
        <fullName evidence="8">Valyl-tRNA synthetase</fullName>
    </alternativeName>
</protein>
<keyword evidence="5" id="KW-0067">ATP-binding</keyword>
<dbReference type="EC" id="6.1.1.9" evidence="2"/>
<dbReference type="PANTHER" id="PTHR11946">
    <property type="entry name" value="VALYL-TRNA SYNTHETASES"/>
    <property type="match status" value="1"/>
</dbReference>
<keyword evidence="10" id="KW-0732">Signal</keyword>
<dbReference type="InterPro" id="IPR002300">
    <property type="entry name" value="aa-tRNA-synth_Ia"/>
</dbReference>
<evidence type="ECO:0000256" key="4">
    <source>
        <dbReference type="ARBA" id="ARBA00022741"/>
    </source>
</evidence>
<dbReference type="PANTHER" id="PTHR11946:SF109">
    <property type="entry name" value="VALINE--TRNA LIGASE"/>
    <property type="match status" value="1"/>
</dbReference>
<reference evidence="12" key="1">
    <citation type="submission" date="2020-06" db="EMBL/GenBank/DDBJ databases">
        <title>Draft genome of Bugula neritina, a colonial animal packing powerful symbionts and potential medicines.</title>
        <authorList>
            <person name="Rayko M."/>
        </authorList>
    </citation>
    <scope>NUCLEOTIDE SEQUENCE [LARGE SCALE GENOMIC DNA]</scope>
    <source>
        <strain evidence="12">Kwan_BN1</strain>
    </source>
</reference>
<comment type="catalytic activity">
    <reaction evidence="9">
        <text>tRNA(Val) + L-valine + ATP = L-valyl-tRNA(Val) + AMP + diphosphate</text>
        <dbReference type="Rhea" id="RHEA:10704"/>
        <dbReference type="Rhea" id="RHEA-COMP:9672"/>
        <dbReference type="Rhea" id="RHEA-COMP:9708"/>
        <dbReference type="ChEBI" id="CHEBI:30616"/>
        <dbReference type="ChEBI" id="CHEBI:33019"/>
        <dbReference type="ChEBI" id="CHEBI:57762"/>
        <dbReference type="ChEBI" id="CHEBI:78442"/>
        <dbReference type="ChEBI" id="CHEBI:78537"/>
        <dbReference type="ChEBI" id="CHEBI:456215"/>
        <dbReference type="EC" id="6.1.1.9"/>
    </reaction>
</comment>
<dbReference type="SUPFAM" id="SSF52374">
    <property type="entry name" value="Nucleotidylyl transferase"/>
    <property type="match status" value="1"/>
</dbReference>
<dbReference type="OrthoDB" id="629407at2759"/>
<accession>A0A7J7KHJ4</accession>
<sequence length="354" mass="39960">MNSSAIFAVLVLGTASVILADWDIPCGHKIAFGLATYSETVCALEKTNNICGIRTGDSQGKVFSFRCCTMYICFRWLHSLCSQKGIYISTGGRALHTSQLLCKKATRIHKIPSASYDVVTIPGDKKDVSVPLPKTYSSQFTEAAWYDWWEKSGFFQPTTGKEKFVMLMPPPNVTGKLHIGHAFTNSIQDAVVRWNRMRGLSTLWIPGLDHAGIATQVMVEKQLWANEKLTRHDVGRPEFLRLIWNWKHRKAEEIYSQLRRMGLSLDWSKSFFTMDDQVKNAVSNAFCQLYDEGLISRKNRIVNWSCILKSTIADIEVERVDIQGPTSFPVPGYSREVTLGYLTAFAYPVHNSGK</sequence>
<evidence type="ECO:0000256" key="3">
    <source>
        <dbReference type="ARBA" id="ARBA00022598"/>
    </source>
</evidence>
<dbReference type="AlphaFoldDB" id="A0A7J7KHJ4"/>
<dbReference type="PROSITE" id="PS00178">
    <property type="entry name" value="AA_TRNA_LIGASE_I"/>
    <property type="match status" value="1"/>
</dbReference>
<dbReference type="Gene3D" id="3.40.50.620">
    <property type="entry name" value="HUPs"/>
    <property type="match status" value="1"/>
</dbReference>
<dbReference type="Pfam" id="PF00133">
    <property type="entry name" value="tRNA-synt_1"/>
    <property type="match status" value="1"/>
</dbReference>